<evidence type="ECO:0000313" key="1">
    <source>
        <dbReference type="EMBL" id="EKJ97454.1"/>
    </source>
</evidence>
<name>A0ABP2RZI6_RHILU</name>
<comment type="caution">
    <text evidence="1">The sequence shown here is derived from an EMBL/GenBank/DDBJ whole genome shotgun (WGS) entry which is preliminary data.</text>
</comment>
<reference evidence="1 2" key="1">
    <citation type="journal article" date="2013" name="Genome Announc.">
        <title>Genome Sequence of Rhizobium lupini HPC(L) Isolated from Saline Desert Soil, Kutch (Gujarat).</title>
        <authorList>
            <person name="Agarwal L."/>
            <person name="Purohit H.J."/>
        </authorList>
    </citation>
    <scope>NUCLEOTIDE SEQUENCE [LARGE SCALE GENOMIC DNA]</scope>
    <source>
        <strain evidence="2">HPC(L)</strain>
    </source>
</reference>
<protein>
    <submittedName>
        <fullName evidence="1">Uncharacterized protein</fullName>
    </submittedName>
</protein>
<organism evidence="1 2">
    <name type="scientific">Bradyrhizobium lupini HPC(L)</name>
    <dbReference type="NCBI Taxonomy" id="1229491"/>
    <lineage>
        <taxon>Bacteria</taxon>
        <taxon>Pseudomonadati</taxon>
        <taxon>Pseudomonadota</taxon>
        <taxon>Alphaproteobacteria</taxon>
        <taxon>Hyphomicrobiales</taxon>
        <taxon>Nitrobacteraceae</taxon>
        <taxon>Bradyrhizobium</taxon>
    </lineage>
</organism>
<sequence>MTRSSAGAGVPGNDVSTRSDTIQAVTVSPSVTVYVGCDAFAANGPSVIMDRLPSTDNEIIFTNLYSLFRFDLCDFAKTNSLTFILSSRKTS</sequence>
<keyword evidence="2" id="KW-1185">Reference proteome</keyword>
<proteinExistence type="predicted"/>
<accession>A0ABP2RZI6</accession>
<gene>
    <name evidence="1" type="ORF">C241_01099</name>
</gene>
<dbReference type="EMBL" id="AMQQ01000002">
    <property type="protein sequence ID" value="EKJ97454.1"/>
    <property type="molecule type" value="Genomic_DNA"/>
</dbReference>
<evidence type="ECO:0000313" key="2">
    <source>
        <dbReference type="Proteomes" id="UP000017668"/>
    </source>
</evidence>
<dbReference type="Proteomes" id="UP000017668">
    <property type="component" value="Unassembled WGS sequence"/>
</dbReference>